<evidence type="ECO:0000259" key="1">
    <source>
        <dbReference type="Pfam" id="PF12728"/>
    </source>
</evidence>
<proteinExistence type="predicted"/>
<dbReference type="RefSeq" id="WP_091080890.1">
    <property type="nucleotide sequence ID" value="NZ_FOHX01000004.1"/>
</dbReference>
<protein>
    <submittedName>
        <fullName evidence="2">Transcriptional regulator, AlpA family</fullName>
    </submittedName>
</protein>
<dbReference type="STRING" id="568860.SAMN05421811_10467"/>
<dbReference type="OrthoDB" id="9806039at2"/>
<sequence>MTAELLTVPEAMAVLKVSRWTLYNLIRSGELRSILVGVRCRRIPAAALEAYVTQLCEEAA</sequence>
<dbReference type="Pfam" id="PF12728">
    <property type="entry name" value="HTH_17"/>
    <property type="match status" value="1"/>
</dbReference>
<dbReference type="Proteomes" id="UP000199361">
    <property type="component" value="Unassembled WGS sequence"/>
</dbReference>
<feature type="domain" description="Helix-turn-helix" evidence="1">
    <location>
        <begin position="5"/>
        <end position="54"/>
    </location>
</feature>
<keyword evidence="3" id="KW-1185">Reference proteome</keyword>
<dbReference type="NCBIfam" id="TIGR01764">
    <property type="entry name" value="excise"/>
    <property type="match status" value="1"/>
</dbReference>
<dbReference type="InterPro" id="IPR010093">
    <property type="entry name" value="SinI_DNA-bd"/>
</dbReference>
<evidence type="ECO:0000313" key="2">
    <source>
        <dbReference type="EMBL" id="SET77333.1"/>
    </source>
</evidence>
<dbReference type="GO" id="GO:0003677">
    <property type="term" value="F:DNA binding"/>
    <property type="evidence" value="ECO:0007669"/>
    <property type="project" value="InterPro"/>
</dbReference>
<accession>A0A1I0H0W5</accession>
<reference evidence="2 3" key="1">
    <citation type="submission" date="2016-10" db="EMBL/GenBank/DDBJ databases">
        <authorList>
            <person name="de Groot N.N."/>
        </authorList>
    </citation>
    <scope>NUCLEOTIDE SEQUENCE [LARGE SCALE GENOMIC DNA]</scope>
    <source>
        <strain evidence="2 3">CGMCC 4.5598</strain>
    </source>
</reference>
<dbReference type="AlphaFoldDB" id="A0A1I0H0W5"/>
<evidence type="ECO:0000313" key="3">
    <source>
        <dbReference type="Proteomes" id="UP000199361"/>
    </source>
</evidence>
<name>A0A1I0H0W5_9ACTN</name>
<dbReference type="InterPro" id="IPR041657">
    <property type="entry name" value="HTH_17"/>
</dbReference>
<gene>
    <name evidence="2" type="ORF">SAMN05421811_10467</name>
</gene>
<organism evidence="2 3">
    <name type="scientific">Nonomuraea wenchangensis</name>
    <dbReference type="NCBI Taxonomy" id="568860"/>
    <lineage>
        <taxon>Bacteria</taxon>
        <taxon>Bacillati</taxon>
        <taxon>Actinomycetota</taxon>
        <taxon>Actinomycetes</taxon>
        <taxon>Streptosporangiales</taxon>
        <taxon>Streptosporangiaceae</taxon>
        <taxon>Nonomuraea</taxon>
    </lineage>
</organism>
<dbReference type="EMBL" id="FOHX01000004">
    <property type="protein sequence ID" value="SET77333.1"/>
    <property type="molecule type" value="Genomic_DNA"/>
</dbReference>